<dbReference type="AlphaFoldDB" id="F8A5V5"/>
<dbReference type="RefSeq" id="WP_013884912.1">
    <property type="nucleotide sequence ID" value="NC_015671.1"/>
</dbReference>
<organism evidence="2 3">
    <name type="scientific">Cellulomonas gilvus (strain ATCC 13127 / NRRL B-14078)</name>
    <name type="common">Cellvibrio gilvus</name>
    <dbReference type="NCBI Taxonomy" id="593907"/>
    <lineage>
        <taxon>Bacteria</taxon>
        <taxon>Bacillati</taxon>
        <taxon>Actinomycetota</taxon>
        <taxon>Actinomycetes</taxon>
        <taxon>Micrococcales</taxon>
        <taxon>Cellulomonadaceae</taxon>
        <taxon>Cellulomonas</taxon>
    </lineage>
</organism>
<dbReference type="KEGG" id="cga:Celgi_2902"/>
<protein>
    <submittedName>
        <fullName evidence="2">Uncharacterized protein</fullName>
    </submittedName>
</protein>
<dbReference type="STRING" id="593907.Celgi_2902"/>
<dbReference type="HOGENOM" id="CLU_942304_0_0_11"/>
<evidence type="ECO:0000313" key="3">
    <source>
        <dbReference type="Proteomes" id="UP000000485"/>
    </source>
</evidence>
<feature type="region of interest" description="Disordered" evidence="1">
    <location>
        <begin position="79"/>
        <end position="101"/>
    </location>
</feature>
<evidence type="ECO:0000256" key="1">
    <source>
        <dbReference type="SAM" id="MobiDB-lite"/>
    </source>
</evidence>
<name>F8A5V5_CELGA</name>
<keyword evidence="3" id="KW-1185">Reference proteome</keyword>
<dbReference type="Proteomes" id="UP000000485">
    <property type="component" value="Chromosome"/>
</dbReference>
<evidence type="ECO:0000313" key="2">
    <source>
        <dbReference type="EMBL" id="AEI13395.1"/>
    </source>
</evidence>
<sequence precursor="true">MHTNSAWVSAAVLVLVTGCASVTSPSASRVADAEDVVYRAYDAAYGSLEQRQAFARGLWDRSQDAAQACMARKGFEYLRPPDPDPGLRPTRLTGGTGSNEVHPVSAAGWRLAEEWVAMHPPEEPAPSAAAGDDYTDALSVCSSGPDFSPPWDVPASEPLQVAISDAVAEVVALPAVRDAWSRYPACMSDHGYPTITTSKELYLAIQKEFSRLMPLGGSSPSPELDQARKYELAAAQADADCRTTTYELAIVALAARLGPWLEEHPDLVAQSIAGWDCAGDCPAVGTTGRHQRRRR</sequence>
<gene>
    <name evidence="2" type="ordered locus">Celgi_2902</name>
</gene>
<proteinExistence type="predicted"/>
<dbReference type="EMBL" id="CP002665">
    <property type="protein sequence ID" value="AEI13395.1"/>
    <property type="molecule type" value="Genomic_DNA"/>
</dbReference>
<accession>F8A5V5</accession>
<reference evidence="3" key="1">
    <citation type="submission" date="2011-04" db="EMBL/GenBank/DDBJ databases">
        <title>Complete sequence of Cellvibrio gilvus ATCC 13127.</title>
        <authorList>
            <person name="Lucas S."/>
            <person name="Han J."/>
            <person name="Lapidus A."/>
            <person name="Cheng J.-F."/>
            <person name="Goodwin L."/>
            <person name="Pitluck S."/>
            <person name="Peters L."/>
            <person name="Munk A."/>
            <person name="Detter J.C."/>
            <person name="Han C."/>
            <person name="Tapia R."/>
            <person name="Land M."/>
            <person name="Hauser L."/>
            <person name="Kyrpides N."/>
            <person name="Ivanova N."/>
            <person name="Ovchinnikova G."/>
            <person name="Pagani I."/>
            <person name="Mead D."/>
            <person name="Brumm P."/>
            <person name="Woyke T."/>
        </authorList>
    </citation>
    <scope>NUCLEOTIDE SEQUENCE [LARGE SCALE GENOMIC DNA]</scope>
    <source>
        <strain evidence="3">ATCC 13127 / NRRL B-14078</strain>
    </source>
</reference>